<feature type="transmembrane region" description="Helical" evidence="7">
    <location>
        <begin position="172"/>
        <end position="193"/>
    </location>
</feature>
<feature type="transmembrane region" description="Helical" evidence="7">
    <location>
        <begin position="214"/>
        <end position="236"/>
    </location>
</feature>
<feature type="transmembrane region" description="Helical" evidence="7">
    <location>
        <begin position="274"/>
        <end position="299"/>
    </location>
</feature>
<dbReference type="OrthoDB" id="9772674at2"/>
<feature type="transmembrane region" description="Helical" evidence="7">
    <location>
        <begin position="242"/>
        <end position="262"/>
    </location>
</feature>
<feature type="transmembrane region" description="Helical" evidence="7">
    <location>
        <begin position="94"/>
        <end position="127"/>
    </location>
</feature>
<keyword evidence="2" id="KW-1003">Cell membrane</keyword>
<feature type="transmembrane region" description="Helical" evidence="7">
    <location>
        <begin position="403"/>
        <end position="423"/>
    </location>
</feature>
<keyword evidence="5 7" id="KW-1133">Transmembrane helix</keyword>
<keyword evidence="3" id="KW-0997">Cell inner membrane</keyword>
<proteinExistence type="predicted"/>
<dbReference type="GO" id="GO:0022857">
    <property type="term" value="F:transmembrane transporter activity"/>
    <property type="evidence" value="ECO:0007669"/>
    <property type="project" value="TreeGrafter"/>
</dbReference>
<dbReference type="Pfam" id="PF06808">
    <property type="entry name" value="DctM"/>
    <property type="match status" value="1"/>
</dbReference>
<keyword evidence="6 7" id="KW-0472">Membrane</keyword>
<evidence type="ECO:0000256" key="6">
    <source>
        <dbReference type="ARBA" id="ARBA00023136"/>
    </source>
</evidence>
<name>A0A552V3F8_9FIRM</name>
<evidence type="ECO:0000256" key="7">
    <source>
        <dbReference type="SAM" id="Phobius"/>
    </source>
</evidence>
<evidence type="ECO:0000313" key="9">
    <source>
        <dbReference type="EMBL" id="TRW24992.1"/>
    </source>
</evidence>
<feature type="transmembrane region" description="Helical" evidence="7">
    <location>
        <begin position="6"/>
        <end position="35"/>
    </location>
</feature>
<evidence type="ECO:0000256" key="3">
    <source>
        <dbReference type="ARBA" id="ARBA00022519"/>
    </source>
</evidence>
<dbReference type="PANTHER" id="PTHR33362:SF4">
    <property type="entry name" value="2,3-DIKETO-L-GULONATE TRAP TRANSPORTER LARGE PERMEASE PROTEIN YIAN"/>
    <property type="match status" value="1"/>
</dbReference>
<feature type="transmembrane region" description="Helical" evidence="7">
    <location>
        <begin position="319"/>
        <end position="344"/>
    </location>
</feature>
<evidence type="ECO:0000313" key="10">
    <source>
        <dbReference type="Proteomes" id="UP000319424"/>
    </source>
</evidence>
<dbReference type="InterPro" id="IPR004681">
    <property type="entry name" value="TRAP_DctM"/>
</dbReference>
<comment type="subcellular location">
    <subcellularLocation>
        <location evidence="1">Cell inner membrane</location>
        <topology evidence="1">Multi-pass membrane protein</topology>
    </subcellularLocation>
</comment>
<evidence type="ECO:0000259" key="8">
    <source>
        <dbReference type="Pfam" id="PF06808"/>
    </source>
</evidence>
<dbReference type="EMBL" id="VJXW01000011">
    <property type="protein sequence ID" value="TRW24992.1"/>
    <property type="molecule type" value="Genomic_DNA"/>
</dbReference>
<dbReference type="Proteomes" id="UP000319424">
    <property type="component" value="Unassembled WGS sequence"/>
</dbReference>
<protein>
    <submittedName>
        <fullName evidence="9">TRAP transporter large permease subunit</fullName>
    </submittedName>
</protein>
<dbReference type="NCBIfam" id="TIGR00786">
    <property type="entry name" value="dctM"/>
    <property type="match status" value="1"/>
</dbReference>
<dbReference type="InterPro" id="IPR010656">
    <property type="entry name" value="DctM"/>
</dbReference>
<dbReference type="GO" id="GO:0005886">
    <property type="term" value="C:plasma membrane"/>
    <property type="evidence" value="ECO:0007669"/>
    <property type="project" value="UniProtKB-SubCell"/>
</dbReference>
<feature type="domain" description="TRAP C4-dicarboxylate transport system permease DctM subunit" evidence="8">
    <location>
        <begin position="7"/>
        <end position="421"/>
    </location>
</feature>
<evidence type="ECO:0000256" key="1">
    <source>
        <dbReference type="ARBA" id="ARBA00004429"/>
    </source>
</evidence>
<feature type="transmembrane region" description="Helical" evidence="7">
    <location>
        <begin position="139"/>
        <end position="160"/>
    </location>
</feature>
<dbReference type="PANTHER" id="PTHR33362">
    <property type="entry name" value="SIALIC ACID TRAP TRANSPORTER PERMEASE PROTEIN SIAT-RELATED"/>
    <property type="match status" value="1"/>
</dbReference>
<gene>
    <name evidence="9" type="ORF">FL857_07615</name>
</gene>
<keyword evidence="4 7" id="KW-0812">Transmembrane</keyword>
<evidence type="ECO:0000256" key="4">
    <source>
        <dbReference type="ARBA" id="ARBA00022692"/>
    </source>
</evidence>
<reference evidence="9 10" key="1">
    <citation type="submission" date="2019-07" db="EMBL/GenBank/DDBJ databases">
        <title>Criibacterium bergeronii gen. nov., sp. nov. isolated from human clinical samples.</title>
        <authorList>
            <person name="Maheux A.F."/>
            <person name="Boudreau D.K."/>
            <person name="Berube E."/>
            <person name="Brodeur S."/>
            <person name="Bernard K.A."/>
            <person name="Abed J.Y."/>
            <person name="Ducrey E."/>
            <person name="Guay E.F."/>
            <person name="Raymond F."/>
            <person name="Corbeil J."/>
            <person name="Domingo M.-C."/>
            <person name="Roy P.H."/>
            <person name="Boissinot M."/>
            <person name="Tocheva E.I."/>
            <person name="Omar R.F."/>
        </authorList>
    </citation>
    <scope>NUCLEOTIDE SEQUENCE [LARGE SCALE GENOMIC DNA]</scope>
    <source>
        <strain evidence="9 10">CCRI-24246</strain>
    </source>
</reference>
<comment type="caution">
    <text evidence="9">The sequence shown here is derived from an EMBL/GenBank/DDBJ whole genome shotgun (WGS) entry which is preliminary data.</text>
</comment>
<organism evidence="9 10">
    <name type="scientific">Criibacterium bergeronii</name>
    <dbReference type="NCBI Taxonomy" id="1871336"/>
    <lineage>
        <taxon>Bacteria</taxon>
        <taxon>Bacillati</taxon>
        <taxon>Bacillota</taxon>
        <taxon>Clostridia</taxon>
        <taxon>Peptostreptococcales</taxon>
        <taxon>Filifactoraceae</taxon>
        <taxon>Criibacterium</taxon>
    </lineage>
</organism>
<dbReference type="RefSeq" id="WP_144398359.1">
    <property type="nucleotide sequence ID" value="NZ_VJXW01000011.1"/>
</dbReference>
<accession>A0A552V3F8</accession>
<evidence type="ECO:0000256" key="2">
    <source>
        <dbReference type="ARBA" id="ARBA00022475"/>
    </source>
</evidence>
<sequence>MIIAMFIISMLVGIGIGLPIAMDLLLCAISTALALGGGDANPTIIARTLMQGSDSVTMMALPFFVLAGEIMNRGGLTKRIINFCDVFLGGIRGGLGYVTIFACLMFAALVGSAVAACAALGAMLIPMMINSGYNKEESAALVASANLVAPIMPPSVPMIVYGVSAGVSINSLFLSGIAPAVYLTIIACVVWFFKTKKKGVVPTTENHVKPTFKEAIHIFFSGLWALLLPVIILVGLRSGRFTATEAGVIACVYAILIGVLVYKELKIKDLGKIFVAAAKTSAVVMFLAASANCAAYFMTVSRIPQLMTDGLGGLVAHPTLLMFVLMCIVVVVGLAMDVTPSILILTPIMLPLVKAAHINTIYFGVCFVLMNVLGLTSPPVGPVLNVACAAGNVKMDKIIPPTMSYFLLQTALCFLLALFPPLVQVPMKWLGVM</sequence>
<dbReference type="PIRSF" id="PIRSF006066">
    <property type="entry name" value="HI0050"/>
    <property type="match status" value="1"/>
</dbReference>
<evidence type="ECO:0000256" key="5">
    <source>
        <dbReference type="ARBA" id="ARBA00022989"/>
    </source>
</evidence>
<dbReference type="AlphaFoldDB" id="A0A552V3F8"/>